<gene>
    <name evidence="11" type="ORF">IPOD504_LOCUS6689</name>
</gene>
<keyword evidence="8" id="KW-1133">Transmembrane helix</keyword>
<dbReference type="InterPro" id="IPR038466">
    <property type="entry name" value="S8_pro-domain_sf"/>
</dbReference>
<dbReference type="SUPFAM" id="SSF52743">
    <property type="entry name" value="Subtilisin-like"/>
    <property type="match status" value="1"/>
</dbReference>
<dbReference type="InterPro" id="IPR023827">
    <property type="entry name" value="Peptidase_S8_Asp-AS"/>
</dbReference>
<keyword evidence="8" id="KW-0472">Membrane</keyword>
<evidence type="ECO:0000256" key="7">
    <source>
        <dbReference type="SAM" id="MobiDB-lite"/>
    </source>
</evidence>
<dbReference type="Pfam" id="PF00082">
    <property type="entry name" value="Peptidase_S8"/>
    <property type="match status" value="1"/>
</dbReference>
<dbReference type="EMBL" id="OW152831">
    <property type="protein sequence ID" value="CAH2049213.1"/>
    <property type="molecule type" value="Genomic_DNA"/>
</dbReference>
<dbReference type="Gene3D" id="3.40.50.200">
    <property type="entry name" value="Peptidase S8/S53 domain"/>
    <property type="match status" value="1"/>
</dbReference>
<dbReference type="PROSITE" id="PS51892">
    <property type="entry name" value="SUBTILASE"/>
    <property type="match status" value="1"/>
</dbReference>
<feature type="domain" description="Peptidase S8 pro-domain" evidence="10">
    <location>
        <begin position="46"/>
        <end position="122"/>
    </location>
</feature>
<feature type="non-terminal residue" evidence="11">
    <location>
        <position position="1"/>
    </location>
</feature>
<feature type="transmembrane region" description="Helical" evidence="8">
    <location>
        <begin position="718"/>
        <end position="739"/>
    </location>
</feature>
<organism evidence="11 12">
    <name type="scientific">Iphiclides podalirius</name>
    <name type="common">scarce swallowtail</name>
    <dbReference type="NCBI Taxonomy" id="110791"/>
    <lineage>
        <taxon>Eukaryota</taxon>
        <taxon>Metazoa</taxon>
        <taxon>Ecdysozoa</taxon>
        <taxon>Arthropoda</taxon>
        <taxon>Hexapoda</taxon>
        <taxon>Insecta</taxon>
        <taxon>Pterygota</taxon>
        <taxon>Neoptera</taxon>
        <taxon>Endopterygota</taxon>
        <taxon>Lepidoptera</taxon>
        <taxon>Glossata</taxon>
        <taxon>Ditrysia</taxon>
        <taxon>Papilionoidea</taxon>
        <taxon>Papilionidae</taxon>
        <taxon>Papilioninae</taxon>
        <taxon>Iphiclides</taxon>
    </lineage>
</organism>
<dbReference type="InterPro" id="IPR015500">
    <property type="entry name" value="Peptidase_S8_subtilisin-rel"/>
</dbReference>
<keyword evidence="2" id="KW-0645">Protease</keyword>
<dbReference type="InterPro" id="IPR009030">
    <property type="entry name" value="Growth_fac_rcpt_cys_sf"/>
</dbReference>
<comment type="caution">
    <text evidence="6">Lacks conserved residue(s) required for the propagation of feature annotation.</text>
</comment>
<dbReference type="SUPFAM" id="SSF57184">
    <property type="entry name" value="Growth factor receptor domain"/>
    <property type="match status" value="2"/>
</dbReference>
<evidence type="ECO:0000256" key="6">
    <source>
        <dbReference type="PROSITE-ProRule" id="PRU01240"/>
    </source>
</evidence>
<dbReference type="InterPro" id="IPR000209">
    <property type="entry name" value="Peptidase_S8/S53_dom"/>
</dbReference>
<evidence type="ECO:0000313" key="12">
    <source>
        <dbReference type="Proteomes" id="UP000837857"/>
    </source>
</evidence>
<proteinExistence type="inferred from homology"/>
<dbReference type="Proteomes" id="UP000837857">
    <property type="component" value="Chromosome 19"/>
</dbReference>
<keyword evidence="8" id="KW-0812">Transmembrane</keyword>
<dbReference type="InterPro" id="IPR022398">
    <property type="entry name" value="Peptidase_S8_His-AS"/>
</dbReference>
<name>A0ABN8IDB7_9NEOP</name>
<dbReference type="PRINTS" id="PR00723">
    <property type="entry name" value="SUBTILISIN"/>
</dbReference>
<keyword evidence="3" id="KW-0378">Hydrolase</keyword>
<evidence type="ECO:0000313" key="11">
    <source>
        <dbReference type="EMBL" id="CAH2049213.1"/>
    </source>
</evidence>
<keyword evidence="12" id="KW-1185">Reference proteome</keyword>
<reference evidence="11" key="1">
    <citation type="submission" date="2022-03" db="EMBL/GenBank/DDBJ databases">
        <authorList>
            <person name="Martin H S."/>
        </authorList>
    </citation>
    <scope>NUCLEOTIDE SEQUENCE</scope>
</reference>
<dbReference type="PROSITE" id="PS00137">
    <property type="entry name" value="SUBTILASE_HIS"/>
    <property type="match status" value="1"/>
</dbReference>
<dbReference type="CDD" id="cd04059">
    <property type="entry name" value="Peptidases_S8_Protein_convertases_Kexins_Furin-like"/>
    <property type="match status" value="1"/>
</dbReference>
<evidence type="ECO:0008006" key="13">
    <source>
        <dbReference type="Google" id="ProtNLM"/>
    </source>
</evidence>
<dbReference type="Gene3D" id="2.10.220.10">
    <property type="entry name" value="Hormone Receptor, Insulin-like Growth Factor Receptor 1, Chain A, domain 2"/>
    <property type="match status" value="2"/>
</dbReference>
<dbReference type="InterPro" id="IPR032815">
    <property type="entry name" value="S8_pro-domain"/>
</dbReference>
<dbReference type="InterPro" id="IPR036852">
    <property type="entry name" value="Peptidase_S8/S53_dom_sf"/>
</dbReference>
<dbReference type="PROSITE" id="PS00136">
    <property type="entry name" value="SUBTILASE_ASP"/>
    <property type="match status" value="1"/>
</dbReference>
<evidence type="ECO:0000256" key="4">
    <source>
        <dbReference type="ARBA" id="ARBA00022825"/>
    </source>
</evidence>
<protein>
    <recommendedName>
        <fullName evidence="13">Furin-like protease 2</fullName>
    </recommendedName>
</protein>
<dbReference type="InterPro" id="IPR034182">
    <property type="entry name" value="Kexin/furin"/>
</dbReference>
<dbReference type="PANTHER" id="PTHR42884:SF23">
    <property type="entry name" value="FURIN-LIKE PROTEASE 2"/>
    <property type="match status" value="1"/>
</dbReference>
<dbReference type="SMART" id="SM00261">
    <property type="entry name" value="FU"/>
    <property type="match status" value="3"/>
</dbReference>
<dbReference type="PANTHER" id="PTHR42884">
    <property type="entry name" value="PROPROTEIN CONVERTASE SUBTILISIN/KEXIN-RELATED"/>
    <property type="match status" value="1"/>
</dbReference>
<evidence type="ECO:0000259" key="10">
    <source>
        <dbReference type="Pfam" id="PF16470"/>
    </source>
</evidence>
<evidence type="ECO:0000259" key="9">
    <source>
        <dbReference type="Pfam" id="PF00082"/>
    </source>
</evidence>
<evidence type="ECO:0000256" key="3">
    <source>
        <dbReference type="ARBA" id="ARBA00022801"/>
    </source>
</evidence>
<dbReference type="InterPro" id="IPR006212">
    <property type="entry name" value="Furin_repeat"/>
</dbReference>
<feature type="compositionally biased region" description="Polar residues" evidence="7">
    <location>
        <begin position="202"/>
        <end position="216"/>
    </location>
</feature>
<keyword evidence="5" id="KW-1015">Disulfide bond</keyword>
<evidence type="ECO:0000256" key="8">
    <source>
        <dbReference type="SAM" id="Phobius"/>
    </source>
</evidence>
<dbReference type="CDD" id="cd00064">
    <property type="entry name" value="FU"/>
    <property type="match status" value="3"/>
</dbReference>
<dbReference type="Pfam" id="PF16470">
    <property type="entry name" value="S8_pro-domain"/>
    <property type="match status" value="1"/>
</dbReference>
<keyword evidence="4" id="KW-0720">Serine protease</keyword>
<evidence type="ECO:0000256" key="2">
    <source>
        <dbReference type="ARBA" id="ARBA00022670"/>
    </source>
</evidence>
<evidence type="ECO:0000256" key="5">
    <source>
        <dbReference type="ARBA" id="ARBA00023157"/>
    </source>
</evidence>
<feature type="domain" description="Peptidase S8/S53" evidence="9">
    <location>
        <begin position="173"/>
        <end position="353"/>
    </location>
</feature>
<feature type="region of interest" description="Disordered" evidence="7">
    <location>
        <begin position="191"/>
        <end position="221"/>
    </location>
</feature>
<comment type="similarity">
    <text evidence="1">Belongs to the peptidase S8 family. Furin subfamily.</text>
</comment>
<dbReference type="SUPFAM" id="SSF54897">
    <property type="entry name" value="Protease propeptides/inhibitors"/>
    <property type="match status" value="1"/>
</dbReference>
<accession>A0ABN8IDB7</accession>
<evidence type="ECO:0000256" key="1">
    <source>
        <dbReference type="ARBA" id="ARBA00005325"/>
    </source>
</evidence>
<dbReference type="Gene3D" id="3.30.70.850">
    <property type="entry name" value="Peptidase S8, pro-domain"/>
    <property type="match status" value="1"/>
</dbReference>
<sequence length="793" mass="87902">MIKKGFMAPDQNISRDVQCATCVMPSLVVFILLTVLDLCVPLYHDQFALHIPDGSSYADDLAHRHGFINHGQIGNLKNFFLFSHPLISKRSLNASTDYVHRLKNDPQVRWVMQQRELKRRKRDHQWKPRHVARQSIAPSFPDPLFKEQWYLNGGAAGGLDMNVGYAWRKGYTGKGVVITILDDGIQPNHPDLIQNYDPAASTDINGNDTDPTPQDNGDNKHGTRCAGEVAAVAYNKYCGVGIAYNASIGGVRMLDGLVNDAVEAQALGFNTHHIDIYSASWGPEDDGKTVDGPGPLARRAFINGVTNGRGGKGSIFIWASGNGGRHTDSCNCDGYANSIFTISISSATQEEVTVTIFRQHKEKTYSPMLMTNKYKECVTQNVILKDAMERDQHNALHTIRKENVYRVLWDVLYAHILCVHCVKRNGPLRRVESVFPMVVINVILANTLRQAVAKTATPLVRNVAGLMSGTVYLAQAHYYCRARGASQNVALGALRLQSGTCREICAPGYYPDDGICSKCYLSCQTCTGPRRDQCASCPPDWRLAAGECRPECPQNFFTWGDSCRRCHHYCQDCHGAGPQRCTSCPQHFSLENGLCIECLSSQYYEPMSRTCRQCHESCRSCSGPGPTNCVTCAHPLRLDRVNHKCLPCCMENVSSMFLIPNLTNDCCHCDKDVGGCLNGSSAGKRRIAENVRTHLTASFFVDDGKDPPKILQLDRNLLIAWCVGAVVGLIVATVLVLMLRSKKKKHLRLYPRTLYSQLTTVDDDLVRLATSTTKLKVMPAENVEMTSTTEEPT</sequence>